<keyword evidence="4" id="KW-0418">Kinase</keyword>
<reference key="1">
    <citation type="submission" date="2007-01" db="EMBL/GenBank/DDBJ databases">
        <title>The Genome Sequence of Puccinia graminis f. sp. tritici Strain CRL 75-36-700-3.</title>
        <authorList>
            <consortium name="The Broad Institute Genome Sequencing Platform"/>
            <person name="Birren B."/>
            <person name="Lander E."/>
            <person name="Galagan J."/>
            <person name="Nusbaum C."/>
            <person name="Devon K."/>
            <person name="Cuomo C."/>
            <person name="Jaffe D."/>
            <person name="Butler J."/>
            <person name="Alvarez P."/>
            <person name="Gnerre S."/>
            <person name="Grabherr M."/>
            <person name="Mauceli E."/>
            <person name="Brockman W."/>
            <person name="Young S."/>
            <person name="LaButti K."/>
            <person name="Sykes S."/>
            <person name="DeCaprio D."/>
            <person name="Crawford M."/>
            <person name="Koehrsen M."/>
            <person name="Engels R."/>
            <person name="Montgomery P."/>
            <person name="Pearson M."/>
            <person name="Howarth C."/>
            <person name="Larson L."/>
            <person name="White J."/>
            <person name="Zeng Q."/>
            <person name="Kodira C."/>
            <person name="Yandava C."/>
            <person name="Alvarado L."/>
            <person name="O'Leary S."/>
            <person name="Szabo L."/>
            <person name="Dean R."/>
            <person name="Schein J."/>
        </authorList>
    </citation>
    <scope>NUCLEOTIDE SEQUENCE</scope>
    <source>
        <strain>CRL 75-36-700-3</strain>
    </source>
</reference>
<feature type="compositionally biased region" description="Low complexity" evidence="6">
    <location>
        <begin position="267"/>
        <end position="284"/>
    </location>
</feature>
<dbReference type="VEuPathDB" id="FungiDB:PGTG_00090"/>
<evidence type="ECO:0000256" key="1">
    <source>
        <dbReference type="ARBA" id="ARBA00022527"/>
    </source>
</evidence>
<feature type="compositionally biased region" description="Low complexity" evidence="6">
    <location>
        <begin position="912"/>
        <end position="924"/>
    </location>
</feature>
<evidence type="ECO:0000259" key="7">
    <source>
        <dbReference type="SMART" id="SM00811"/>
    </source>
</evidence>
<dbReference type="RefSeq" id="XP_003307140.1">
    <property type="nucleotide sequence ID" value="XM_003307092.1"/>
</dbReference>
<keyword evidence="2" id="KW-0808">Transferase</keyword>
<protein>
    <submittedName>
        <fullName evidence="8">AlphaK I25</fullName>
    </submittedName>
</protein>
<proteinExistence type="predicted"/>
<feature type="compositionally biased region" description="Basic residues" evidence="6">
    <location>
        <begin position="925"/>
        <end position="937"/>
    </location>
</feature>
<evidence type="ECO:0000256" key="2">
    <source>
        <dbReference type="ARBA" id="ARBA00022679"/>
    </source>
</evidence>
<feature type="domain" description="Alpha-type protein kinase" evidence="7">
    <location>
        <begin position="414"/>
        <end position="598"/>
    </location>
</feature>
<dbReference type="Proteomes" id="UP000008783">
    <property type="component" value="Unassembled WGS sequence"/>
</dbReference>
<keyword evidence="1" id="KW-0723">Serine/threonine-protein kinase</keyword>
<gene>
    <name evidence="8" type="ORF">PGTG_00090</name>
</gene>
<dbReference type="OrthoDB" id="301415at2759"/>
<dbReference type="InParanoid" id="E3JQ51"/>
<feature type="region of interest" description="Disordered" evidence="6">
    <location>
        <begin position="263"/>
        <end position="321"/>
    </location>
</feature>
<dbReference type="AlphaFoldDB" id="E3JQ51"/>
<dbReference type="InterPro" id="IPR051852">
    <property type="entry name" value="Alpha-type_PK"/>
</dbReference>
<dbReference type="EMBL" id="DS178262">
    <property type="protein sequence ID" value="EFP74134.1"/>
    <property type="molecule type" value="Genomic_DNA"/>
</dbReference>
<evidence type="ECO:0000313" key="9">
    <source>
        <dbReference type="Proteomes" id="UP000008783"/>
    </source>
</evidence>
<dbReference type="PANTHER" id="PTHR45992">
    <property type="entry name" value="EUKARYOTIC ELONGATION FACTOR 2 KINASE-RELATED"/>
    <property type="match status" value="1"/>
</dbReference>
<dbReference type="SUPFAM" id="SSF56112">
    <property type="entry name" value="Protein kinase-like (PK-like)"/>
    <property type="match status" value="1"/>
</dbReference>
<name>E3JQ51_PUCGT</name>
<organism evidence="8 9">
    <name type="scientific">Puccinia graminis f. sp. tritici (strain CRL 75-36-700-3 / race SCCL)</name>
    <name type="common">Black stem rust fungus</name>
    <dbReference type="NCBI Taxonomy" id="418459"/>
    <lineage>
        <taxon>Eukaryota</taxon>
        <taxon>Fungi</taxon>
        <taxon>Dikarya</taxon>
        <taxon>Basidiomycota</taxon>
        <taxon>Pucciniomycotina</taxon>
        <taxon>Pucciniomycetes</taxon>
        <taxon>Pucciniales</taxon>
        <taxon>Pucciniaceae</taxon>
        <taxon>Puccinia</taxon>
    </lineage>
</organism>
<dbReference type="SMART" id="SM00811">
    <property type="entry name" value="Alpha_kinase"/>
    <property type="match status" value="1"/>
</dbReference>
<evidence type="ECO:0000256" key="4">
    <source>
        <dbReference type="ARBA" id="ARBA00022777"/>
    </source>
</evidence>
<dbReference type="GO" id="GO:0005524">
    <property type="term" value="F:ATP binding"/>
    <property type="evidence" value="ECO:0007669"/>
    <property type="project" value="UniProtKB-KW"/>
</dbReference>
<reference evidence="9" key="2">
    <citation type="journal article" date="2011" name="Proc. Natl. Acad. Sci. U.S.A.">
        <title>Obligate biotrophy features unraveled by the genomic analysis of rust fungi.</title>
        <authorList>
            <person name="Duplessis S."/>
            <person name="Cuomo C.A."/>
            <person name="Lin Y.-C."/>
            <person name="Aerts A."/>
            <person name="Tisserant E."/>
            <person name="Veneault-Fourrey C."/>
            <person name="Joly D.L."/>
            <person name="Hacquard S."/>
            <person name="Amselem J."/>
            <person name="Cantarel B.L."/>
            <person name="Chiu R."/>
            <person name="Coutinho P.M."/>
            <person name="Feau N."/>
            <person name="Field M."/>
            <person name="Frey P."/>
            <person name="Gelhaye E."/>
            <person name="Goldberg J."/>
            <person name="Grabherr M.G."/>
            <person name="Kodira C.D."/>
            <person name="Kohler A."/>
            <person name="Kuees U."/>
            <person name="Lindquist E.A."/>
            <person name="Lucas S.M."/>
            <person name="Mago R."/>
            <person name="Mauceli E."/>
            <person name="Morin E."/>
            <person name="Murat C."/>
            <person name="Pangilinan J.L."/>
            <person name="Park R."/>
            <person name="Pearson M."/>
            <person name="Quesneville H."/>
            <person name="Rouhier N."/>
            <person name="Sakthikumar S."/>
            <person name="Salamov A.A."/>
            <person name="Schmutz J."/>
            <person name="Selles B."/>
            <person name="Shapiro H."/>
            <person name="Tanguay P."/>
            <person name="Tuskan G.A."/>
            <person name="Henrissat B."/>
            <person name="Van de Peer Y."/>
            <person name="Rouze P."/>
            <person name="Ellis J.G."/>
            <person name="Dodds P.N."/>
            <person name="Schein J.E."/>
            <person name="Zhong S."/>
            <person name="Hamelin R.C."/>
            <person name="Grigoriev I.V."/>
            <person name="Szabo L.J."/>
            <person name="Martin F."/>
        </authorList>
    </citation>
    <scope>NUCLEOTIDE SEQUENCE [LARGE SCALE GENOMIC DNA]</scope>
    <source>
        <strain evidence="9">CRL 75-36-700-3 / race SCCL</strain>
    </source>
</reference>
<feature type="region of interest" description="Disordered" evidence="6">
    <location>
        <begin position="116"/>
        <end position="142"/>
    </location>
</feature>
<dbReference type="GO" id="GO:0031037">
    <property type="term" value="P:myosin II filament disassembly"/>
    <property type="evidence" value="ECO:0000318"/>
    <property type="project" value="GO_Central"/>
</dbReference>
<dbReference type="PANTHER" id="PTHR45992:SF2">
    <property type="entry name" value="EUKARYOTIC ELONGATION FACTOR 2 KINASE"/>
    <property type="match status" value="1"/>
</dbReference>
<dbReference type="InterPro" id="IPR004166">
    <property type="entry name" value="a-kinase_dom"/>
</dbReference>
<dbReference type="GeneID" id="10527874"/>
<feature type="compositionally biased region" description="Polar residues" evidence="6">
    <location>
        <begin position="849"/>
        <end position="866"/>
    </location>
</feature>
<sequence>MAQELDSTVNFTLGHHLRRHWSPTGLEATLSGPSPHSITQLTTMTTLQHSTPTTNYIIHTTHMHVAGQLHTHIIIVQLDSLSHSQINPLDPYKTGKRFFTNTFELYTGTKAHFQAVGKSKQHKTPLPSASPYSKSKEVKSSASTDDSNKKIFINTGALVLRDENFKKLAAKYSHDIDITNPNLYSQLKQELWDLFSSELIQKSMITTPPPASPLDQITLSHGESRLPNLRTLLAYISNAKKKPIPIDIIYEEPSEINTDISTRMSRSSNTQLSSQATSQSTSHRSLQDSTCQPVTRQPSTRQLATRQPANHQTLTHESEQSMINHNLFSTVRRNPAGHSQNYGFNNDTWAHGPIAATVPRRGVASLDTQIAHLGQPLGRCLITINPDGWIVAQRLTFKNNDYSSIQLRSANAPPSELIATSTPITMCIDKSSPIGRGSMRVAYPVKIKTNIDGDGNFSITNFVAKERFIDPHPSISNHATDSWMYQACGLLLQEFKNVISINTDPNLSPQIRQKAAAFNMVRHCVVVTGNKDIPSEIYFIEAVLRGHYVKYSSNVNFAITRNQTGMDIENLEIMNAFTHWSYQRCNHYETRTCNGPYCTFKVCNSTESTSDIQHSYGYCQQDPQEPLLNPQEAGSLFFVLGLLSGLRNRAGTLGFHSERSGRTPAGPYTPSTALGRSLSDDRSLGFSCVAVGHYHQQWWWPTGKREVAKANRLRSGGSLVTCVPVGHYHQLGKREVAKANQLQSAGSLVTCVVAKANRLRLAGPLVTCVVAKQTDCDQLDRLSPPPSPPGAPSSAKPTYRPPTQEQPKKRPRAPQARSECPSDALESPRHAPSAQKTPEALLQAPYLPSRQSTRVVTPVKSHSNYICPNDDARRSLQKRKQNVGRANVGQSSSQLQSQNTPKRKKHQQLSCSSTSTDGVPTTTTKSRKRTYKKRHRSPTTDTEADEGIRFMDLAQDSDEENTKIKKTRGKKVCNFDSIEEFFNPPQYGKDQTTGVKLYYSCKWCTGLFKSGEQSKSNLTKHRDGDASRNPCSGRTDAIRNRAQLPVTFKEQNIEKRQGQTLEKYVASATFDNHVLNQILVMWLVLSALPWTRIEDKLLWISFNYA</sequence>
<evidence type="ECO:0000256" key="3">
    <source>
        <dbReference type="ARBA" id="ARBA00022741"/>
    </source>
</evidence>
<keyword evidence="3" id="KW-0547">Nucleotide-binding</keyword>
<dbReference type="InterPro" id="IPR011009">
    <property type="entry name" value="Kinase-like_dom_sf"/>
</dbReference>
<dbReference type="HOGENOM" id="CLU_282570_0_0_1"/>
<dbReference type="Pfam" id="PF02816">
    <property type="entry name" value="Alpha_kinase"/>
    <property type="match status" value="1"/>
</dbReference>
<evidence type="ECO:0000256" key="6">
    <source>
        <dbReference type="SAM" id="MobiDB-lite"/>
    </source>
</evidence>
<dbReference type="CDD" id="cd04515">
    <property type="entry name" value="Alpha_kinase"/>
    <property type="match status" value="1"/>
</dbReference>
<feature type="region of interest" description="Disordered" evidence="6">
    <location>
        <begin position="1014"/>
        <end position="1036"/>
    </location>
</feature>
<evidence type="ECO:0000256" key="5">
    <source>
        <dbReference type="ARBA" id="ARBA00022840"/>
    </source>
</evidence>
<feature type="compositionally biased region" description="Polar residues" evidence="6">
    <location>
        <begin position="888"/>
        <end position="900"/>
    </location>
</feature>
<evidence type="ECO:0000313" key="8">
    <source>
        <dbReference type="EMBL" id="EFP74134.1"/>
    </source>
</evidence>
<dbReference type="GO" id="GO:0004674">
    <property type="term" value="F:protein serine/threonine kinase activity"/>
    <property type="evidence" value="ECO:0000318"/>
    <property type="project" value="GO_Central"/>
</dbReference>
<keyword evidence="9" id="KW-1185">Reference proteome</keyword>
<dbReference type="KEGG" id="pgr:PGTG_00090"/>
<feature type="region of interest" description="Disordered" evidence="6">
    <location>
        <begin position="779"/>
        <end position="962"/>
    </location>
</feature>
<feature type="compositionally biased region" description="Polar residues" evidence="6">
    <location>
        <begin position="287"/>
        <end position="313"/>
    </location>
</feature>
<keyword evidence="5" id="KW-0067">ATP-binding</keyword>
<accession>E3JQ51</accession>